<evidence type="ECO:0000313" key="1">
    <source>
        <dbReference type="EMBL" id="SVA44552.1"/>
    </source>
</evidence>
<reference evidence="1" key="1">
    <citation type="submission" date="2018-05" db="EMBL/GenBank/DDBJ databases">
        <authorList>
            <person name="Lanie J.A."/>
            <person name="Ng W.-L."/>
            <person name="Kazmierczak K.M."/>
            <person name="Andrzejewski T.M."/>
            <person name="Davidsen T.M."/>
            <person name="Wayne K.J."/>
            <person name="Tettelin H."/>
            <person name="Glass J.I."/>
            <person name="Rusch D."/>
            <person name="Podicherti R."/>
            <person name="Tsui H.-C.T."/>
            <person name="Winkler M.E."/>
        </authorList>
    </citation>
    <scope>NUCLEOTIDE SEQUENCE</scope>
</reference>
<proteinExistence type="predicted"/>
<feature type="non-terminal residue" evidence="1">
    <location>
        <position position="41"/>
    </location>
</feature>
<name>A0A381VWE3_9ZZZZ</name>
<organism evidence="1">
    <name type="scientific">marine metagenome</name>
    <dbReference type="NCBI Taxonomy" id="408172"/>
    <lineage>
        <taxon>unclassified sequences</taxon>
        <taxon>metagenomes</taxon>
        <taxon>ecological metagenomes</taxon>
    </lineage>
</organism>
<accession>A0A381VWE3</accession>
<gene>
    <name evidence="1" type="ORF">METZ01_LOCUS97406</name>
</gene>
<feature type="non-terminal residue" evidence="1">
    <location>
        <position position="1"/>
    </location>
</feature>
<dbReference type="EMBL" id="UINC01009973">
    <property type="protein sequence ID" value="SVA44552.1"/>
    <property type="molecule type" value="Genomic_DNA"/>
</dbReference>
<sequence>DRLRHHLDHRAFHGSFHGCSGRYGGHRPAAADLRNECRGYV</sequence>
<protein>
    <submittedName>
        <fullName evidence="1">Uncharacterized protein</fullName>
    </submittedName>
</protein>
<dbReference type="AlphaFoldDB" id="A0A381VWE3"/>